<evidence type="ECO:0000313" key="4">
    <source>
        <dbReference type="Proteomes" id="UP000281372"/>
    </source>
</evidence>
<protein>
    <submittedName>
        <fullName evidence="1">Rha family transcriptional regulator</fullName>
    </submittedName>
</protein>
<sequence length="102" mass="11196">MTINKNWIVRDDRTSYVNTLTVAGLVPTSASHSFPMLNLSTKQSEAGQLKLDLTYYATGLGPWTGLEAPVTYTQPSDPTITTVCVYQDDELLVSIDNITVIN</sequence>
<reference evidence="2 4" key="2">
    <citation type="submission" date="2018-08" db="EMBL/GenBank/DDBJ databases">
        <title>Recombination of ecologically and evolutionarily significant loci maintains genetic cohesion in the Pseudomonas syringae species complex.</title>
        <authorList>
            <person name="Dillon M."/>
            <person name="Thakur S."/>
            <person name="Almeida R.N.D."/>
            <person name="Weir B.S."/>
            <person name="Guttman D.S."/>
        </authorList>
    </citation>
    <scope>NUCLEOTIDE SEQUENCE [LARGE SCALE GENOMIC DNA]</scope>
    <source>
        <strain evidence="2 4">ICMP 2821</strain>
    </source>
</reference>
<comment type="caution">
    <text evidence="1">The sequence shown here is derived from an EMBL/GenBank/DDBJ whole genome shotgun (WGS) entry which is preliminary data.</text>
</comment>
<dbReference type="Proteomes" id="UP000050564">
    <property type="component" value="Unassembled WGS sequence"/>
</dbReference>
<evidence type="ECO:0000313" key="3">
    <source>
        <dbReference type="Proteomes" id="UP000050564"/>
    </source>
</evidence>
<dbReference type="PATRIC" id="fig|86840.3.peg.5052"/>
<gene>
    <name evidence="1" type="ORF">ALO81_200323</name>
    <name evidence="2" type="ORF">ALQ64_01002</name>
</gene>
<dbReference type="EMBL" id="RBOW01000261">
    <property type="protein sequence ID" value="RMN36630.1"/>
    <property type="molecule type" value="Genomic_DNA"/>
</dbReference>
<dbReference type="Proteomes" id="UP000281372">
    <property type="component" value="Unassembled WGS sequence"/>
</dbReference>
<organism evidence="1 3">
    <name type="scientific">Pseudomonas cannabina</name>
    <dbReference type="NCBI Taxonomy" id="86840"/>
    <lineage>
        <taxon>Bacteria</taxon>
        <taxon>Pseudomonadati</taxon>
        <taxon>Pseudomonadota</taxon>
        <taxon>Gammaproteobacteria</taxon>
        <taxon>Pseudomonadales</taxon>
        <taxon>Pseudomonadaceae</taxon>
        <taxon>Pseudomonas</taxon>
    </lineage>
</organism>
<dbReference type="RefSeq" id="WP_055001641.1">
    <property type="nucleotide sequence ID" value="NZ_FNKU01000001.1"/>
</dbReference>
<name>A0A0P9N1H6_PSECA</name>
<accession>A0A0P9N1H6</accession>
<evidence type="ECO:0000313" key="1">
    <source>
        <dbReference type="EMBL" id="KPW65019.1"/>
    </source>
</evidence>
<dbReference type="AlphaFoldDB" id="A0A0P9N1H6"/>
<proteinExistence type="predicted"/>
<reference evidence="1 3" key="1">
    <citation type="submission" date="2015-09" db="EMBL/GenBank/DDBJ databases">
        <title>Genome announcement of multiple Pseudomonas syringae strains.</title>
        <authorList>
            <person name="Thakur S."/>
            <person name="Wang P.W."/>
            <person name="Gong Y."/>
            <person name="Weir B.S."/>
            <person name="Guttman D.S."/>
        </authorList>
    </citation>
    <scope>NUCLEOTIDE SEQUENCE [LARGE SCALE GENOMIC DNA]</scope>
    <source>
        <strain evidence="1 3">ICMP2823</strain>
    </source>
</reference>
<evidence type="ECO:0000313" key="2">
    <source>
        <dbReference type="EMBL" id="RMN36630.1"/>
    </source>
</evidence>
<dbReference type="EMBL" id="LJPX01000603">
    <property type="protein sequence ID" value="KPW65019.1"/>
    <property type="molecule type" value="Genomic_DNA"/>
</dbReference>